<evidence type="ECO:0000313" key="3">
    <source>
        <dbReference type="Proteomes" id="UP000269396"/>
    </source>
</evidence>
<protein>
    <submittedName>
        <fullName evidence="2">Uncharacterized protein</fullName>
    </submittedName>
</protein>
<sequence length="36" mass="3959">MNTADSLPPCHLDVDNEVPSPEGKEESTIVRRPLVI</sequence>
<proteinExistence type="predicted"/>
<dbReference type="AlphaFoldDB" id="A0A3P7YG96"/>
<dbReference type="Proteomes" id="UP000269396">
    <property type="component" value="Unassembled WGS sequence"/>
</dbReference>
<evidence type="ECO:0000256" key="1">
    <source>
        <dbReference type="SAM" id="MobiDB-lite"/>
    </source>
</evidence>
<keyword evidence="3" id="KW-1185">Reference proteome</keyword>
<name>A0A3P7YG96_9TREM</name>
<accession>A0A3P7YG96</accession>
<reference evidence="2 3" key="1">
    <citation type="submission" date="2018-11" db="EMBL/GenBank/DDBJ databases">
        <authorList>
            <consortium name="Pathogen Informatics"/>
        </authorList>
    </citation>
    <scope>NUCLEOTIDE SEQUENCE [LARGE SCALE GENOMIC DNA]</scope>
    <source>
        <strain>Denwood</strain>
        <strain evidence="3">Zambia</strain>
    </source>
</reference>
<dbReference type="EMBL" id="UZAL01000400">
    <property type="protein sequence ID" value="VDO70414.1"/>
    <property type="molecule type" value="Genomic_DNA"/>
</dbReference>
<gene>
    <name evidence="2" type="ORF">SMTD_LOCUS455</name>
</gene>
<organism evidence="2 3">
    <name type="scientific">Schistosoma mattheei</name>
    <dbReference type="NCBI Taxonomy" id="31246"/>
    <lineage>
        <taxon>Eukaryota</taxon>
        <taxon>Metazoa</taxon>
        <taxon>Spiralia</taxon>
        <taxon>Lophotrochozoa</taxon>
        <taxon>Platyhelminthes</taxon>
        <taxon>Trematoda</taxon>
        <taxon>Digenea</taxon>
        <taxon>Strigeidida</taxon>
        <taxon>Schistosomatoidea</taxon>
        <taxon>Schistosomatidae</taxon>
        <taxon>Schistosoma</taxon>
    </lineage>
</organism>
<evidence type="ECO:0000313" key="2">
    <source>
        <dbReference type="EMBL" id="VDO70414.1"/>
    </source>
</evidence>
<feature type="region of interest" description="Disordered" evidence="1">
    <location>
        <begin position="1"/>
        <end position="36"/>
    </location>
</feature>